<evidence type="ECO:0000256" key="1">
    <source>
        <dbReference type="SAM" id="MobiDB-lite"/>
    </source>
</evidence>
<protein>
    <submittedName>
        <fullName evidence="2">Uncharacterized protein</fullName>
    </submittedName>
</protein>
<evidence type="ECO:0000313" key="3">
    <source>
        <dbReference type="Proteomes" id="UP001348265"/>
    </source>
</evidence>
<feature type="region of interest" description="Disordered" evidence="1">
    <location>
        <begin position="110"/>
        <end position="132"/>
    </location>
</feature>
<evidence type="ECO:0000313" key="2">
    <source>
        <dbReference type="EMBL" id="MEF3119231.1"/>
    </source>
</evidence>
<dbReference type="Proteomes" id="UP001348265">
    <property type="component" value="Unassembled WGS sequence"/>
</dbReference>
<name>A0ABU7X638_9ACTN</name>
<feature type="compositionally biased region" description="Basic and acidic residues" evidence="1">
    <location>
        <begin position="110"/>
        <end position="119"/>
    </location>
</feature>
<accession>A0ABU7X638</accession>
<keyword evidence="3" id="KW-1185">Reference proteome</keyword>
<proteinExistence type="predicted"/>
<comment type="caution">
    <text evidence="2">The sequence shown here is derived from an EMBL/GenBank/DDBJ whole genome shotgun (WGS) entry which is preliminary data.</text>
</comment>
<organism evidence="2 3">
    <name type="scientific">Streptomyces chrestomyceticus</name>
    <dbReference type="NCBI Taxonomy" id="68185"/>
    <lineage>
        <taxon>Bacteria</taxon>
        <taxon>Bacillati</taxon>
        <taxon>Actinomycetota</taxon>
        <taxon>Actinomycetes</taxon>
        <taxon>Kitasatosporales</taxon>
        <taxon>Streptomycetaceae</taxon>
        <taxon>Streptomyces</taxon>
    </lineage>
</organism>
<dbReference type="EMBL" id="JAVFKM010000040">
    <property type="protein sequence ID" value="MEF3119231.1"/>
    <property type="molecule type" value="Genomic_DNA"/>
</dbReference>
<dbReference type="RefSeq" id="WP_331790047.1">
    <property type="nucleotide sequence ID" value="NZ_JAVFKM010000040.1"/>
</dbReference>
<gene>
    <name evidence="2" type="ORF">RB636_39405</name>
</gene>
<reference evidence="2 3" key="1">
    <citation type="submission" date="2023-08" db="EMBL/GenBank/DDBJ databases">
        <authorList>
            <person name="Sharma P."/>
            <person name="Verma V."/>
            <person name="Mohan M.K."/>
            <person name="Dubey A.K."/>
        </authorList>
    </citation>
    <scope>NUCLEOTIDE SEQUENCE [LARGE SCALE GENOMIC DNA]</scope>
    <source>
        <strain evidence="2 3">ADP4</strain>
    </source>
</reference>
<sequence>MQQFRKDHSAASAKAKADAVAQVKDQIASEKLVTHLPDGAHLAIERARAAVGPEGTVVAIPIRGAGLHVASGLTVQIGKDGALHSGESQFKPTGPNSGVVTTWQDGVLTHHESASEDGKPAPAAGSVPKATPGSDVLQAGFTSGGHVQQAGYWDSVKKCLEDDYSIPGWVLGIIGGPCIAAGPACAAAISLYYGDAALECMGM</sequence>